<dbReference type="RefSeq" id="WP_029427501.1">
    <property type="nucleotide sequence ID" value="NZ_CP012801.1"/>
</dbReference>
<proteinExistence type="predicted"/>
<sequence length="632" mass="70931">MIKQRKIELLAPAKNMECGIEAINHGADAVYIGAPKFGARAAAGNSLEDIAALVAHAHLYNVRIYVTVNTILKEEELAETEKMIWDLYRAGVDALIVQDMGITRLNLPPIPLHASTQMDNRTPEKVRFLAEAGFRQVVLARELSLQEISHIHKACPEVPLEVFVHGALCVSYSGQCYVSQACFGRSANRGECAQFCRLPFSLVDADGKVIVRDKHLLSLKDLNQSDILEELLDAGATSLKIEGRLKDVSYVKNVTAAYRQKLDAIFTRRKEYARASSGTCNYTFRPQLDKSFSRGFTHYFLHGRSEEIFSFDTPKSLGEEMGTMKEQRGNYLTVAGLKSFNNGDGVCYIDEQGRLQGFRINRVDGNKLYPAGEMPRIRPRTVLYRNYDQEFEKLLARKSSERKISVSLLLADTAFGFALTVTDEDDNSVTLSFPHQKEPARTPQADNLRTQLSKLGNTPFEAGILADNRSPETNSAIEIRFSDNWFLPASVVADWRRQAVDKLVTVRCINYRQEVAVWKPTTHAFPLPGTSSKTTASATSLTYLGNVMNTRAASFYTDHGIATVAPAYEKQSVPGAVLMFCKHCLRYSMGWCPTYQKGRSPYREPYYLQGTDGKRFRLEFDCKNCQMKVYAE</sequence>
<dbReference type="EC" id="3.4.-.-" evidence="2"/>
<name>A0A0N7IFP8_9BACE</name>
<dbReference type="InterPro" id="IPR020988">
    <property type="entry name" value="Pept_U32_collagenase"/>
</dbReference>
<dbReference type="Proteomes" id="UP000061809">
    <property type="component" value="Chromosome"/>
</dbReference>
<dbReference type="InterPro" id="IPR051454">
    <property type="entry name" value="RNA/ubiquinone_mod_enzymes"/>
</dbReference>
<evidence type="ECO:0000313" key="2">
    <source>
        <dbReference type="EMBL" id="ALJ60803.1"/>
    </source>
</evidence>
<protein>
    <submittedName>
        <fullName evidence="2">Putative protease YhbU</fullName>
        <ecNumber evidence="2">3.4.-.-</ecNumber>
    </submittedName>
</protein>
<accession>A0A0N7IFP8</accession>
<reference evidence="2 3" key="1">
    <citation type="journal article" date="2015" name="Science">
        <title>Genetic determinants of in vivo fitness and diet responsiveness in multiple human gut Bacteroides.</title>
        <authorList>
            <person name="Wu M."/>
            <person name="McNulty N.P."/>
            <person name="Rodionov D.A."/>
            <person name="Khoroshkin M.S."/>
            <person name="Griffin N.W."/>
            <person name="Cheng J."/>
            <person name="Latreille P."/>
            <person name="Kerstetter R.A."/>
            <person name="Terrapon N."/>
            <person name="Henrissat B."/>
            <person name="Osterman A.L."/>
            <person name="Gordon J.I."/>
        </authorList>
    </citation>
    <scope>NUCLEOTIDE SEQUENCE [LARGE SCALE GENOMIC DNA]</scope>
    <source>
        <strain evidence="2 3">WH2</strain>
    </source>
</reference>
<dbReference type="PATRIC" id="fig|246787.4.peg.3695"/>
<dbReference type="GO" id="GO:0006508">
    <property type="term" value="P:proteolysis"/>
    <property type="evidence" value="ECO:0007669"/>
    <property type="project" value="UniProtKB-KW"/>
</dbReference>
<dbReference type="KEGG" id="bcel:BcellWH2_03580"/>
<keyword evidence="2" id="KW-0645">Protease</keyword>
<evidence type="ECO:0000313" key="3">
    <source>
        <dbReference type="Proteomes" id="UP000061809"/>
    </source>
</evidence>
<dbReference type="InterPro" id="IPR001539">
    <property type="entry name" value="Peptidase_U32"/>
</dbReference>
<evidence type="ECO:0000259" key="1">
    <source>
        <dbReference type="Pfam" id="PF12392"/>
    </source>
</evidence>
<dbReference type="PANTHER" id="PTHR30217:SF10">
    <property type="entry name" value="23S RRNA 5-HYDROXYCYTIDINE C2501 SYNTHASE"/>
    <property type="match status" value="1"/>
</dbReference>
<gene>
    <name evidence="2" type="primary">yhbU_2</name>
    <name evidence="2" type="ORF">BcellWH2_03580</name>
</gene>
<dbReference type="EMBL" id="CP012801">
    <property type="protein sequence ID" value="ALJ60803.1"/>
    <property type="molecule type" value="Genomic_DNA"/>
</dbReference>
<keyword evidence="2" id="KW-0378">Hydrolase</keyword>
<dbReference type="Pfam" id="PF12392">
    <property type="entry name" value="DUF3656"/>
    <property type="match status" value="1"/>
</dbReference>
<dbReference type="PANTHER" id="PTHR30217">
    <property type="entry name" value="PEPTIDASE U32 FAMILY"/>
    <property type="match status" value="1"/>
</dbReference>
<feature type="domain" description="Peptidase U32 collagenase" evidence="1">
    <location>
        <begin position="383"/>
        <end position="506"/>
    </location>
</feature>
<dbReference type="GO" id="GO:0008233">
    <property type="term" value="F:peptidase activity"/>
    <property type="evidence" value="ECO:0007669"/>
    <property type="project" value="UniProtKB-KW"/>
</dbReference>
<dbReference type="PROSITE" id="PS01276">
    <property type="entry name" value="PEPTIDASE_U32"/>
    <property type="match status" value="1"/>
</dbReference>
<organism evidence="2 3">
    <name type="scientific">Bacteroides cellulosilyticus</name>
    <dbReference type="NCBI Taxonomy" id="246787"/>
    <lineage>
        <taxon>Bacteria</taxon>
        <taxon>Pseudomonadati</taxon>
        <taxon>Bacteroidota</taxon>
        <taxon>Bacteroidia</taxon>
        <taxon>Bacteroidales</taxon>
        <taxon>Bacteroidaceae</taxon>
        <taxon>Bacteroides</taxon>
    </lineage>
</organism>
<dbReference type="Pfam" id="PF01136">
    <property type="entry name" value="Peptidase_U32"/>
    <property type="match status" value="1"/>
</dbReference>
<dbReference type="AlphaFoldDB" id="A0A0N7IFP8"/>